<organism evidence="5 6">
    <name type="scientific">Paenibacillus planticolens</name>
    <dbReference type="NCBI Taxonomy" id="2654976"/>
    <lineage>
        <taxon>Bacteria</taxon>
        <taxon>Bacillati</taxon>
        <taxon>Bacillota</taxon>
        <taxon>Bacilli</taxon>
        <taxon>Bacillales</taxon>
        <taxon>Paenibacillaceae</taxon>
        <taxon>Paenibacillus</taxon>
    </lineage>
</organism>
<evidence type="ECO:0000313" key="6">
    <source>
        <dbReference type="Proteomes" id="UP000618579"/>
    </source>
</evidence>
<comment type="caution">
    <text evidence="5">The sequence shown here is derived from an EMBL/GenBank/DDBJ whole genome shotgun (WGS) entry which is preliminary data.</text>
</comment>
<feature type="region of interest" description="Disordered" evidence="3">
    <location>
        <begin position="537"/>
        <end position="557"/>
    </location>
</feature>
<dbReference type="PIRSF" id="PIRSF005690">
    <property type="entry name" value="GerBA"/>
    <property type="match status" value="1"/>
</dbReference>
<evidence type="ECO:0000256" key="2">
    <source>
        <dbReference type="ARBA" id="ARBA00023136"/>
    </source>
</evidence>
<feature type="transmembrane region" description="Helical" evidence="4">
    <location>
        <begin position="433"/>
        <end position="452"/>
    </location>
</feature>
<evidence type="ECO:0000256" key="1">
    <source>
        <dbReference type="ARBA" id="ARBA00005278"/>
    </source>
</evidence>
<dbReference type="PANTHER" id="PTHR22550:SF5">
    <property type="entry name" value="LEUCINE ZIPPER PROTEIN 4"/>
    <property type="match status" value="1"/>
</dbReference>
<dbReference type="InterPro" id="IPR050768">
    <property type="entry name" value="UPF0353/GerABKA_families"/>
</dbReference>
<keyword evidence="4" id="KW-0812">Transmembrane</keyword>
<keyword evidence="2 4" id="KW-0472">Membrane</keyword>
<feature type="transmembrane region" description="Helical" evidence="4">
    <location>
        <begin position="341"/>
        <end position="360"/>
    </location>
</feature>
<dbReference type="EMBL" id="WHNZ01000071">
    <property type="protein sequence ID" value="NOV03844.1"/>
    <property type="molecule type" value="Genomic_DNA"/>
</dbReference>
<dbReference type="Proteomes" id="UP000618579">
    <property type="component" value="Unassembled WGS sequence"/>
</dbReference>
<accession>A0ABX1ZYA2</accession>
<reference evidence="5 6" key="1">
    <citation type="submission" date="2019-10" db="EMBL/GenBank/DDBJ databases">
        <title>Description of Paenibacillus pedi sp. nov.</title>
        <authorList>
            <person name="Carlier A."/>
            <person name="Qi S."/>
        </authorList>
    </citation>
    <scope>NUCLEOTIDE SEQUENCE [LARGE SCALE GENOMIC DNA]</scope>
    <source>
        <strain evidence="5 6">LMG 31457</strain>
    </source>
</reference>
<name>A0ABX1ZYA2_9BACL</name>
<feature type="transmembrane region" description="Helical" evidence="4">
    <location>
        <begin position="406"/>
        <end position="427"/>
    </location>
</feature>
<evidence type="ECO:0000256" key="3">
    <source>
        <dbReference type="SAM" id="MobiDB-lite"/>
    </source>
</evidence>
<dbReference type="Pfam" id="PF03323">
    <property type="entry name" value="GerA"/>
    <property type="match status" value="1"/>
</dbReference>
<dbReference type="RefSeq" id="WP_171686655.1">
    <property type="nucleotide sequence ID" value="NZ_WHNZ01000071.1"/>
</dbReference>
<protein>
    <submittedName>
        <fullName evidence="5">Spore germination protein</fullName>
    </submittedName>
</protein>
<dbReference type="InterPro" id="IPR004995">
    <property type="entry name" value="Spore_Ger"/>
</dbReference>
<feature type="transmembrane region" description="Helical" evidence="4">
    <location>
        <begin position="464"/>
        <end position="490"/>
    </location>
</feature>
<keyword evidence="4" id="KW-1133">Transmembrane helix</keyword>
<sequence>MSRWKALKKYIIADLSSDKNAFSIGGWGDEPDAQANGDVPEMATPQDAVKADPGYLSSHLQTNIVWFKQRFSYPQSKGLVVRRFKLGRSSFQAAVIYIDGQVDWEHLNATVLVPLITLDIMDDVISFDATSLIEEIVTEGQVTASNTCINIENYILMGFAAIFVDGLDTAVIAEIKGWEKKSIDKPITETVVRGSLEGFTDDIQTNLSMIRRRLRTSDLMVEWQQVGTLSQTEVAIVYLKSIANAEVVAETRKRITGIQYDYISDSGTIEQFIEDRPNSLFPTVMSTERPDRAAAQIAEGYVSIIVDNSPFALIVPANLPLFLQTAEDANLRWTYGSFIRIIRMIGYFLSLYLPAIYVGIANYHQEMIPTPLITAIAGTRETVPIPVAAEAFMLESMFELIREAGVRIPSVIGPTIGIVGALILGQAAVQANIVSPIVVIITATTALASYTIPNYNLQFASRILRFIYLLSASFLGLVGVVLVSILFLSYRASTHSFGVPLLSPITPHRQSDDTLIRGAITKQKFRPFSIRPKILRKTTDSPTESPSASLKLEEDQT</sequence>
<gene>
    <name evidence="5" type="ORF">GC097_28015</name>
</gene>
<evidence type="ECO:0000313" key="5">
    <source>
        <dbReference type="EMBL" id="NOV03844.1"/>
    </source>
</evidence>
<proteinExistence type="inferred from homology"/>
<keyword evidence="6" id="KW-1185">Reference proteome</keyword>
<evidence type="ECO:0000256" key="4">
    <source>
        <dbReference type="SAM" id="Phobius"/>
    </source>
</evidence>
<comment type="similarity">
    <text evidence="1">Belongs to the GerABKA family.</text>
</comment>
<dbReference type="PANTHER" id="PTHR22550">
    <property type="entry name" value="SPORE GERMINATION PROTEIN"/>
    <property type="match status" value="1"/>
</dbReference>